<keyword evidence="4 8" id="KW-0812">Transmembrane</keyword>
<keyword evidence="6 8" id="KW-1133">Transmembrane helix</keyword>
<evidence type="ECO:0000256" key="3">
    <source>
        <dbReference type="ARBA" id="ARBA00022475"/>
    </source>
</evidence>
<dbReference type="EMBL" id="MEUB01000027">
    <property type="protein sequence ID" value="OGC22534.1"/>
    <property type="molecule type" value="Genomic_DNA"/>
</dbReference>
<feature type="transmembrane region" description="Helical" evidence="8">
    <location>
        <begin position="12"/>
        <end position="32"/>
    </location>
</feature>
<dbReference type="GO" id="GO:0008360">
    <property type="term" value="P:regulation of cell shape"/>
    <property type="evidence" value="ECO:0007669"/>
    <property type="project" value="UniProtKB-KW"/>
</dbReference>
<accession>A0A1F4SQ22</accession>
<name>A0A1F4SQ22_UNCSA</name>
<dbReference type="AlphaFoldDB" id="A0A1F4SQ22"/>
<dbReference type="STRING" id="1802579.A2310_07185"/>
<comment type="caution">
    <text evidence="9">The sequence shown here is derived from an EMBL/GenBank/DDBJ whole genome shotgun (WGS) entry which is preliminary data.</text>
</comment>
<organism evidence="9 10">
    <name type="scientific">candidate division WOR-1 bacterium RIFOXYB2_FULL_37_13</name>
    <dbReference type="NCBI Taxonomy" id="1802579"/>
    <lineage>
        <taxon>Bacteria</taxon>
        <taxon>Bacillati</taxon>
        <taxon>Saganbacteria</taxon>
    </lineage>
</organism>
<proteinExistence type="inferred from homology"/>
<dbReference type="Pfam" id="PF04093">
    <property type="entry name" value="MreD"/>
    <property type="match status" value="1"/>
</dbReference>
<protein>
    <submittedName>
        <fullName evidence="9">Rod shape-determining protein MreD</fullName>
    </submittedName>
</protein>
<evidence type="ECO:0000256" key="4">
    <source>
        <dbReference type="ARBA" id="ARBA00022692"/>
    </source>
</evidence>
<dbReference type="GO" id="GO:0005886">
    <property type="term" value="C:plasma membrane"/>
    <property type="evidence" value="ECO:0007669"/>
    <property type="project" value="UniProtKB-SubCell"/>
</dbReference>
<dbReference type="NCBIfam" id="TIGR03426">
    <property type="entry name" value="shape_MreD"/>
    <property type="match status" value="1"/>
</dbReference>
<evidence type="ECO:0000313" key="9">
    <source>
        <dbReference type="EMBL" id="OGC22534.1"/>
    </source>
</evidence>
<evidence type="ECO:0000256" key="7">
    <source>
        <dbReference type="ARBA" id="ARBA00023136"/>
    </source>
</evidence>
<feature type="transmembrane region" description="Helical" evidence="8">
    <location>
        <begin position="118"/>
        <end position="139"/>
    </location>
</feature>
<evidence type="ECO:0000256" key="5">
    <source>
        <dbReference type="ARBA" id="ARBA00022960"/>
    </source>
</evidence>
<evidence type="ECO:0000256" key="1">
    <source>
        <dbReference type="ARBA" id="ARBA00004651"/>
    </source>
</evidence>
<keyword evidence="5" id="KW-0133">Cell shape</keyword>
<gene>
    <name evidence="9" type="ORF">A2310_07185</name>
</gene>
<keyword evidence="3" id="KW-1003">Cell membrane</keyword>
<evidence type="ECO:0000256" key="8">
    <source>
        <dbReference type="SAM" id="Phobius"/>
    </source>
</evidence>
<dbReference type="Proteomes" id="UP000178417">
    <property type="component" value="Unassembled WGS sequence"/>
</dbReference>
<keyword evidence="7 8" id="KW-0472">Membrane</keyword>
<feature type="transmembrane region" description="Helical" evidence="8">
    <location>
        <begin position="52"/>
        <end position="72"/>
    </location>
</feature>
<evidence type="ECO:0000313" key="10">
    <source>
        <dbReference type="Proteomes" id="UP000178417"/>
    </source>
</evidence>
<comment type="subcellular location">
    <subcellularLocation>
        <location evidence="1">Cell membrane</location>
        <topology evidence="1">Multi-pass membrane protein</topology>
    </subcellularLocation>
</comment>
<sequence>MLMFLFALLVHGRFHFMGAPDFLLLFIVALAVKENNIKTISYSFVAGFLEDVLFSVGFVNALAKTLLGMLALYMKQFFVIDKKLLALILAFILTPISFLISYFSILYFQSVQQLSFPWINMVVSSIINAVLCPSFYLILNRFSADEE</sequence>
<evidence type="ECO:0000256" key="6">
    <source>
        <dbReference type="ARBA" id="ARBA00022989"/>
    </source>
</evidence>
<comment type="similarity">
    <text evidence="2">Belongs to the MreD family.</text>
</comment>
<evidence type="ECO:0000256" key="2">
    <source>
        <dbReference type="ARBA" id="ARBA00007776"/>
    </source>
</evidence>
<reference evidence="9 10" key="1">
    <citation type="journal article" date="2016" name="Nat. Commun.">
        <title>Thousands of microbial genomes shed light on interconnected biogeochemical processes in an aquifer system.</title>
        <authorList>
            <person name="Anantharaman K."/>
            <person name="Brown C.T."/>
            <person name="Hug L.A."/>
            <person name="Sharon I."/>
            <person name="Castelle C.J."/>
            <person name="Probst A.J."/>
            <person name="Thomas B.C."/>
            <person name="Singh A."/>
            <person name="Wilkins M.J."/>
            <person name="Karaoz U."/>
            <person name="Brodie E.L."/>
            <person name="Williams K.H."/>
            <person name="Hubbard S.S."/>
            <person name="Banfield J.F."/>
        </authorList>
    </citation>
    <scope>NUCLEOTIDE SEQUENCE [LARGE SCALE GENOMIC DNA]</scope>
</reference>
<dbReference type="InterPro" id="IPR007227">
    <property type="entry name" value="Cell_shape_determining_MreD"/>
</dbReference>
<feature type="transmembrane region" description="Helical" evidence="8">
    <location>
        <begin position="84"/>
        <end position="106"/>
    </location>
</feature>